<name>A0AAW7HZ59_9PSED</name>
<dbReference type="Proteomes" id="UP001165439">
    <property type="component" value="Unassembled WGS sequence"/>
</dbReference>
<reference evidence="2" key="1">
    <citation type="submission" date="2023-06" db="EMBL/GenBank/DDBJ databases">
        <title>MBL-encoding genomic islands in Pseudomonas spp. in Poland.</title>
        <authorList>
            <person name="Urbanowicz P."/>
            <person name="Izdebski R."/>
            <person name="Biedrzycka M."/>
            <person name="Gniadkowski M."/>
        </authorList>
    </citation>
    <scope>NUCLEOTIDE SEQUENCE</scope>
    <source>
        <strain evidence="2">NMI5768_13</strain>
    </source>
</reference>
<evidence type="ECO:0000313" key="2">
    <source>
        <dbReference type="EMBL" id="MDM3955082.1"/>
    </source>
</evidence>
<evidence type="ECO:0000313" key="3">
    <source>
        <dbReference type="Proteomes" id="UP001165439"/>
    </source>
</evidence>
<dbReference type="AlphaFoldDB" id="A0AAW7HZ59"/>
<dbReference type="EMBL" id="JAJSRF020000001">
    <property type="protein sequence ID" value="MDM3955082.1"/>
    <property type="molecule type" value="Genomic_DNA"/>
</dbReference>
<proteinExistence type="predicted"/>
<dbReference type="PROSITE" id="PS51664">
    <property type="entry name" value="YCAO"/>
    <property type="match status" value="1"/>
</dbReference>
<dbReference type="GeneID" id="83679067"/>
<organism evidence="2 3">
    <name type="scientific">Pseudomonas alloputida</name>
    <dbReference type="NCBI Taxonomy" id="1940621"/>
    <lineage>
        <taxon>Bacteria</taxon>
        <taxon>Pseudomonadati</taxon>
        <taxon>Pseudomonadota</taxon>
        <taxon>Gammaproteobacteria</taxon>
        <taxon>Pseudomonadales</taxon>
        <taxon>Pseudomonadaceae</taxon>
        <taxon>Pseudomonas</taxon>
    </lineage>
</organism>
<feature type="domain" description="YcaO" evidence="1">
    <location>
        <begin position="40"/>
        <end position="400"/>
    </location>
</feature>
<protein>
    <submittedName>
        <fullName evidence="2">YcaO-like family protein</fullName>
    </submittedName>
</protein>
<evidence type="ECO:0000259" key="1">
    <source>
        <dbReference type="PROSITE" id="PS51664"/>
    </source>
</evidence>
<dbReference type="InterPro" id="IPR003776">
    <property type="entry name" value="YcaO-like_dom"/>
</dbReference>
<gene>
    <name evidence="2" type="ORF">LU674_022560</name>
</gene>
<dbReference type="Pfam" id="PF02624">
    <property type="entry name" value="YcaO"/>
    <property type="match status" value="1"/>
</dbReference>
<comment type="caution">
    <text evidence="2">The sequence shown here is derived from an EMBL/GenBank/DDBJ whole genome shotgun (WGS) entry which is preliminary data.</text>
</comment>
<sequence length="400" mass="45599">MNFYNEIHHPTFTDFLLLRPSAVNHLPHSVECGSRWRTYGSSSGWSSDITDSALGEHFERKHFYLDIPVHDTCRLGDGLTTEECQAFTKAFSQTLISSEKSSLQSHCFDRTTVYRVTDFTSCKVPTACLSISECKNSTDNGFYPIRDTCGCSAHITINNAVLGAIRENLERQFLLRFWLTKTCTAEIEFDDACLTLTASASLALFQELKKSGELCILNLTDQRFPGSCILLCYGSQDINAKVKYCAGMAYAATSRIALEKSIVELWQTLRFMQSVDSEHELKNPLQDPYLKHFLSCNSYETFKEISSEVKFTQHNHELTLSKKLTIQNLLKTLRALQLNGYLYLSSTPYKQSNLYLCKYFSPNLFLHMNNARHFNLENTYSAPFYNEIISSQNSKMVPFP</sequence>
<dbReference type="RefSeq" id="WP_010954993.1">
    <property type="nucleotide sequence ID" value="NZ_CP128540.1"/>
</dbReference>
<accession>A0AAW7HZ59</accession>